<accession>A0A4W3JDW6</accession>
<dbReference type="InterPro" id="IPR032675">
    <property type="entry name" value="LRR_dom_sf"/>
</dbReference>
<dbReference type="SUPFAM" id="SSF52047">
    <property type="entry name" value="RNI-like"/>
    <property type="match status" value="1"/>
</dbReference>
<reference evidence="5" key="1">
    <citation type="journal article" date="2006" name="Science">
        <title>Ancient noncoding elements conserved in the human genome.</title>
        <authorList>
            <person name="Venkatesh B."/>
            <person name="Kirkness E.F."/>
            <person name="Loh Y.H."/>
            <person name="Halpern A.L."/>
            <person name="Lee A.P."/>
            <person name="Johnson J."/>
            <person name="Dandona N."/>
            <person name="Viswanathan L.D."/>
            <person name="Tay A."/>
            <person name="Venter J.C."/>
            <person name="Strausberg R.L."/>
            <person name="Brenner S."/>
        </authorList>
    </citation>
    <scope>NUCLEOTIDE SEQUENCE [LARGE SCALE GENOMIC DNA]</scope>
</reference>
<evidence type="ECO:0000256" key="3">
    <source>
        <dbReference type="ARBA" id="ARBA00022737"/>
    </source>
</evidence>
<reference evidence="5" key="3">
    <citation type="journal article" date="2014" name="Nature">
        <title>Elephant shark genome provides unique insights into gnathostome evolution.</title>
        <authorList>
            <consortium name="International Elephant Shark Genome Sequencing Consortium"/>
            <person name="Venkatesh B."/>
            <person name="Lee A.P."/>
            <person name="Ravi V."/>
            <person name="Maurya A.K."/>
            <person name="Lian M.M."/>
            <person name="Swann J.B."/>
            <person name="Ohta Y."/>
            <person name="Flajnik M.F."/>
            <person name="Sutoh Y."/>
            <person name="Kasahara M."/>
            <person name="Hoon S."/>
            <person name="Gangu V."/>
            <person name="Roy S.W."/>
            <person name="Irimia M."/>
            <person name="Korzh V."/>
            <person name="Kondrychyn I."/>
            <person name="Lim Z.W."/>
            <person name="Tay B.H."/>
            <person name="Tohari S."/>
            <person name="Kong K.W."/>
            <person name="Ho S."/>
            <person name="Lorente-Galdos B."/>
            <person name="Quilez J."/>
            <person name="Marques-Bonet T."/>
            <person name="Raney B.J."/>
            <person name="Ingham P.W."/>
            <person name="Tay A."/>
            <person name="Hillier L.W."/>
            <person name="Minx P."/>
            <person name="Boehm T."/>
            <person name="Wilson R.K."/>
            <person name="Brenner S."/>
            <person name="Warren W.C."/>
        </authorList>
    </citation>
    <scope>NUCLEOTIDE SEQUENCE [LARGE SCALE GENOMIC DNA]</scope>
</reference>
<evidence type="ECO:0000313" key="5">
    <source>
        <dbReference type="Proteomes" id="UP000314986"/>
    </source>
</evidence>
<reference evidence="4" key="4">
    <citation type="submission" date="2025-08" db="UniProtKB">
        <authorList>
            <consortium name="Ensembl"/>
        </authorList>
    </citation>
    <scope>IDENTIFICATION</scope>
</reference>
<proteinExistence type="predicted"/>
<dbReference type="InterPro" id="IPR001611">
    <property type="entry name" value="Leu-rich_rpt"/>
</dbReference>
<keyword evidence="3" id="KW-0677">Repeat</keyword>
<dbReference type="Pfam" id="PF13516">
    <property type="entry name" value="LRR_6"/>
    <property type="match status" value="1"/>
</dbReference>
<dbReference type="PANTHER" id="PTHR45690:SF19">
    <property type="entry name" value="NACHT, LRR AND PYD DOMAINS-CONTAINING PROTEIN 3"/>
    <property type="match status" value="1"/>
</dbReference>
<keyword evidence="5" id="KW-1185">Reference proteome</keyword>
<evidence type="ECO:0000256" key="2">
    <source>
        <dbReference type="ARBA" id="ARBA00022490"/>
    </source>
</evidence>
<comment type="subcellular location">
    <subcellularLocation>
        <location evidence="1">Cytoplasm</location>
    </subcellularLocation>
</comment>
<evidence type="ECO:0000256" key="1">
    <source>
        <dbReference type="ARBA" id="ARBA00004496"/>
    </source>
</evidence>
<organism evidence="4 5">
    <name type="scientific">Callorhinchus milii</name>
    <name type="common">Ghost shark</name>
    <dbReference type="NCBI Taxonomy" id="7868"/>
    <lineage>
        <taxon>Eukaryota</taxon>
        <taxon>Metazoa</taxon>
        <taxon>Chordata</taxon>
        <taxon>Craniata</taxon>
        <taxon>Vertebrata</taxon>
        <taxon>Chondrichthyes</taxon>
        <taxon>Holocephali</taxon>
        <taxon>Chimaeriformes</taxon>
        <taxon>Callorhinchidae</taxon>
        <taxon>Callorhinchus</taxon>
    </lineage>
</organism>
<dbReference type="GO" id="GO:0005737">
    <property type="term" value="C:cytoplasm"/>
    <property type="evidence" value="ECO:0007669"/>
    <property type="project" value="UniProtKB-SubCell"/>
</dbReference>
<dbReference type="PANTHER" id="PTHR45690">
    <property type="entry name" value="NACHT, LRR AND PYD DOMAINS-CONTAINING PROTEIN 12"/>
    <property type="match status" value="1"/>
</dbReference>
<sequence>MRNPECKIQRLLTADCTRDLASALSTNRSLAELHLSHNNVGDSGAKRLCAALRNPECKIQSLGYVTDCMRG</sequence>
<dbReference type="Proteomes" id="UP000314986">
    <property type="component" value="Unassembled WGS sequence"/>
</dbReference>
<dbReference type="InterPro" id="IPR050637">
    <property type="entry name" value="NLRP_innate_immun_reg"/>
</dbReference>
<evidence type="ECO:0008006" key="6">
    <source>
        <dbReference type="Google" id="ProtNLM"/>
    </source>
</evidence>
<dbReference type="InParanoid" id="A0A4W3JDW6"/>
<reference evidence="4" key="5">
    <citation type="submission" date="2025-09" db="UniProtKB">
        <authorList>
            <consortium name="Ensembl"/>
        </authorList>
    </citation>
    <scope>IDENTIFICATION</scope>
</reference>
<dbReference type="Gene3D" id="3.80.10.10">
    <property type="entry name" value="Ribonuclease Inhibitor"/>
    <property type="match status" value="1"/>
</dbReference>
<dbReference type="AlphaFoldDB" id="A0A4W3JDW6"/>
<protein>
    <recommendedName>
        <fullName evidence="6">NACHT, LRR and PYD domains-containing protein 12-like protein</fullName>
    </recommendedName>
</protein>
<name>A0A4W3JDW6_CALMI</name>
<reference evidence="5" key="2">
    <citation type="journal article" date="2007" name="PLoS Biol.">
        <title>Survey sequencing and comparative analysis of the elephant shark (Callorhinchus milii) genome.</title>
        <authorList>
            <person name="Venkatesh B."/>
            <person name="Kirkness E.F."/>
            <person name="Loh Y.H."/>
            <person name="Halpern A.L."/>
            <person name="Lee A.P."/>
            <person name="Johnson J."/>
            <person name="Dandona N."/>
            <person name="Viswanathan L.D."/>
            <person name="Tay A."/>
            <person name="Venter J.C."/>
            <person name="Strausberg R.L."/>
            <person name="Brenner S."/>
        </authorList>
    </citation>
    <scope>NUCLEOTIDE SEQUENCE [LARGE SCALE GENOMIC DNA]</scope>
</reference>
<keyword evidence="2" id="KW-0963">Cytoplasm</keyword>
<dbReference type="GeneTree" id="ENSGT00970000196779"/>
<evidence type="ECO:0000313" key="4">
    <source>
        <dbReference type="Ensembl" id="ENSCMIP00000037631.1"/>
    </source>
</evidence>
<dbReference type="Ensembl" id="ENSCMIT00000038175.1">
    <property type="protein sequence ID" value="ENSCMIP00000037631.1"/>
    <property type="gene ID" value="ENSCMIG00000015811.1"/>
</dbReference>
<dbReference type="SMART" id="SM00368">
    <property type="entry name" value="LRR_RI"/>
    <property type="match status" value="1"/>
</dbReference>